<feature type="compositionally biased region" description="Basic and acidic residues" evidence="1">
    <location>
        <begin position="67"/>
        <end position="76"/>
    </location>
</feature>
<proteinExistence type="predicted"/>
<organism evidence="2 3">
    <name type="scientific">Frankia canadensis</name>
    <dbReference type="NCBI Taxonomy" id="1836972"/>
    <lineage>
        <taxon>Bacteria</taxon>
        <taxon>Bacillati</taxon>
        <taxon>Actinomycetota</taxon>
        <taxon>Actinomycetes</taxon>
        <taxon>Frankiales</taxon>
        <taxon>Frankiaceae</taxon>
        <taxon>Frankia</taxon>
    </lineage>
</organism>
<dbReference type="AlphaFoldDB" id="A0A2I2KS69"/>
<accession>A0A2I2KS69</accession>
<feature type="region of interest" description="Disordered" evidence="1">
    <location>
        <begin position="67"/>
        <end position="95"/>
    </location>
</feature>
<evidence type="ECO:0000313" key="3">
    <source>
        <dbReference type="Proteomes" id="UP000234331"/>
    </source>
</evidence>
<evidence type="ECO:0000313" key="2">
    <source>
        <dbReference type="EMBL" id="SNQ48499.1"/>
    </source>
</evidence>
<protein>
    <submittedName>
        <fullName evidence="2">Uncharacterized protein</fullName>
    </submittedName>
</protein>
<dbReference type="Proteomes" id="UP000234331">
    <property type="component" value="Unassembled WGS sequence"/>
</dbReference>
<gene>
    <name evidence="2" type="ORF">FRACA_2520009</name>
</gene>
<reference evidence="2 3" key="1">
    <citation type="submission" date="2017-06" db="EMBL/GenBank/DDBJ databases">
        <authorList>
            <person name="Kim H.J."/>
            <person name="Triplett B.A."/>
        </authorList>
    </citation>
    <scope>NUCLEOTIDE SEQUENCE [LARGE SCALE GENOMIC DNA]</scope>
    <source>
        <strain evidence="2">FRACA_ARgP5</strain>
    </source>
</reference>
<dbReference type="EMBL" id="FZMO01000171">
    <property type="protein sequence ID" value="SNQ48499.1"/>
    <property type="molecule type" value="Genomic_DNA"/>
</dbReference>
<keyword evidence="3" id="KW-1185">Reference proteome</keyword>
<name>A0A2I2KS69_9ACTN</name>
<sequence length="292" mass="32441">MVDGERLAAAAGPVQSLHQPQVEGFVQMVGGHQGAELTDEFPVAVVRQIRLDPQQDGLQALLLQIDREPPEKGTRHDVRRHRPAPQVDRLPQQVGRGGGPALGQGVLPAAHQVLELEDIQVVPRHLEEITTRPGHHDLRAPRPLEAALEQLPQLVHVGLHDRLDGAGRPVRPELVDELLDGHQRVRVDGEHRQHLPNLGRCDSEGGRAGRRRHDMTDFEWTQDLYLQTGCDHHSLPWIPGVAPGLSGHRYTTLDTELVHAPARPLDPSTHPSTIMAQFNMQIIRIRQSPALR</sequence>
<evidence type="ECO:0000256" key="1">
    <source>
        <dbReference type="SAM" id="MobiDB-lite"/>
    </source>
</evidence>